<dbReference type="InterPro" id="IPR045302">
    <property type="entry name" value="NHL2_NHL_rpt_dom"/>
</dbReference>
<dbReference type="PROSITE" id="PS51352">
    <property type="entry name" value="THIOREDOXIN_2"/>
    <property type="match status" value="1"/>
</dbReference>
<dbReference type="SUPFAM" id="SSF101898">
    <property type="entry name" value="NHL repeat"/>
    <property type="match status" value="1"/>
</dbReference>
<dbReference type="PANTHER" id="PTHR46388:SF2">
    <property type="entry name" value="NHL REPEAT-CONTAINING PROTEIN 2"/>
    <property type="match status" value="1"/>
</dbReference>
<dbReference type="Pfam" id="PF13905">
    <property type="entry name" value="Thioredoxin_8"/>
    <property type="match status" value="1"/>
</dbReference>
<dbReference type="EMBL" id="RJKN01000002">
    <property type="protein sequence ID" value="ROP44798.1"/>
    <property type="molecule type" value="Genomic_DNA"/>
</dbReference>
<dbReference type="InterPro" id="IPR012336">
    <property type="entry name" value="Thioredoxin-like_fold"/>
</dbReference>
<feature type="domain" description="Thioredoxin" evidence="1">
    <location>
        <begin position="13"/>
        <end position="158"/>
    </location>
</feature>
<dbReference type="InterPro" id="IPR013766">
    <property type="entry name" value="Thioredoxin_domain"/>
</dbReference>
<accession>A0A3N1HQJ1</accession>
<gene>
    <name evidence="2" type="ORF">EDC03_0928</name>
</gene>
<organism evidence="2 3">
    <name type="scientific">Pseudokineococcus lusitanus</name>
    <dbReference type="NCBI Taxonomy" id="763993"/>
    <lineage>
        <taxon>Bacteria</taxon>
        <taxon>Bacillati</taxon>
        <taxon>Actinomycetota</taxon>
        <taxon>Actinomycetes</taxon>
        <taxon>Kineosporiales</taxon>
        <taxon>Kineosporiaceae</taxon>
        <taxon>Pseudokineococcus</taxon>
    </lineage>
</organism>
<sequence>MSTSAATPSAAARTPRTRAPELVGRRWVGTDGRALRLADLRGRFVLLDFWTSCCVNCLHVLDELRGLEERWAAELVVVGVHSPKFPHEAEPGVLDDAVRRYEVHHPVLDDADMTTWRAYAARAWPTLVLVDPTGYVVASLSGEGHADGLERLLGELVPEHEAAGTLVRGERLFTPLAEDADDDGLRFPSSVLPLPERLGGGLLVSDTGHHRLVVLDEDGRTVRRAVGGGGRGLVDGPAATARFAEPQGLCLLPADVAARTGVDVLVADTVNHAVRGVRLGADGGEVVTLAGTGRQLRRREGGGPALRQDLSTPWDVAWWDDQVVVAMAGVHQLWALEPGAAPADGTVRVLAGTSAEGLRDGDAEQAWFAQTSRLVPSADGAVLWVVDSETSALRRLERTGAPVDRSVHAVEDVRLANAAPVAAPGYRVTTVVGSGLFEFGDRDGEAGGALLQHPLGGAVLPDGSVAVADTYNGAVRRYDPTTGAVTTLVGDLAEPTGVAVVGEGEAAELVVVESRAHRVLRLPLTAGRVVGGSAGSVERPPTPLAPGAVALRVRFTPPTGQHLDDRWGSPVRVLVSATPADLLAAGDGAGEELGRDLVLRGTPGTRGVLHVSAQAAACDAPADGADDDALLGAACHLYQQDWGIPVVLGDDAPDELVLDLRGV</sequence>
<dbReference type="Gene3D" id="3.40.30.10">
    <property type="entry name" value="Glutaredoxin"/>
    <property type="match status" value="1"/>
</dbReference>
<dbReference type="InterPro" id="IPR036249">
    <property type="entry name" value="Thioredoxin-like_sf"/>
</dbReference>
<protein>
    <submittedName>
        <fullName evidence="2">Thiol-disulfide isomerase/thioredoxin</fullName>
    </submittedName>
</protein>
<dbReference type="Gene3D" id="2.120.10.30">
    <property type="entry name" value="TolB, C-terminal domain"/>
    <property type="match status" value="3"/>
</dbReference>
<keyword evidence="3" id="KW-1185">Reference proteome</keyword>
<dbReference type="InterPro" id="IPR011042">
    <property type="entry name" value="6-blade_b-propeller_TolB-like"/>
</dbReference>
<evidence type="ECO:0000313" key="2">
    <source>
        <dbReference type="EMBL" id="ROP44798.1"/>
    </source>
</evidence>
<name>A0A3N1HQJ1_9ACTN</name>
<proteinExistence type="predicted"/>
<evidence type="ECO:0000259" key="1">
    <source>
        <dbReference type="PROSITE" id="PS51352"/>
    </source>
</evidence>
<keyword evidence="2" id="KW-0413">Isomerase</keyword>
<dbReference type="PANTHER" id="PTHR46388">
    <property type="entry name" value="NHL REPEAT-CONTAINING PROTEIN 2"/>
    <property type="match status" value="1"/>
</dbReference>
<comment type="caution">
    <text evidence="2">The sequence shown here is derived from an EMBL/GenBank/DDBJ whole genome shotgun (WGS) entry which is preliminary data.</text>
</comment>
<dbReference type="AlphaFoldDB" id="A0A3N1HQJ1"/>
<dbReference type="CDD" id="cd14951">
    <property type="entry name" value="NHL-2_like"/>
    <property type="match status" value="1"/>
</dbReference>
<evidence type="ECO:0000313" key="3">
    <source>
        <dbReference type="Proteomes" id="UP000276232"/>
    </source>
</evidence>
<dbReference type="RefSeq" id="WP_123379030.1">
    <property type="nucleotide sequence ID" value="NZ_RJKN01000002.1"/>
</dbReference>
<dbReference type="GO" id="GO:0016853">
    <property type="term" value="F:isomerase activity"/>
    <property type="evidence" value="ECO:0007669"/>
    <property type="project" value="UniProtKB-KW"/>
</dbReference>
<dbReference type="SUPFAM" id="SSF52833">
    <property type="entry name" value="Thioredoxin-like"/>
    <property type="match status" value="1"/>
</dbReference>
<dbReference type="Proteomes" id="UP000276232">
    <property type="component" value="Unassembled WGS sequence"/>
</dbReference>
<dbReference type="InParanoid" id="A0A3N1HQJ1"/>
<dbReference type="OrthoDB" id="9811352at2"/>
<reference evidence="2 3" key="1">
    <citation type="journal article" date="2015" name="Stand. Genomic Sci.">
        <title>Genomic Encyclopedia of Bacterial and Archaeal Type Strains, Phase III: the genomes of soil and plant-associated and newly described type strains.</title>
        <authorList>
            <person name="Whitman W.B."/>
            <person name="Woyke T."/>
            <person name="Klenk H.P."/>
            <person name="Zhou Y."/>
            <person name="Lilburn T.G."/>
            <person name="Beck B.J."/>
            <person name="De Vos P."/>
            <person name="Vandamme P."/>
            <person name="Eisen J.A."/>
            <person name="Garrity G."/>
            <person name="Hugenholtz P."/>
            <person name="Kyrpides N.C."/>
        </authorList>
    </citation>
    <scope>NUCLEOTIDE SEQUENCE [LARGE SCALE GENOMIC DNA]</scope>
    <source>
        <strain evidence="2 3">CECT 7306</strain>
    </source>
</reference>